<dbReference type="EMBL" id="JACSQO010000010">
    <property type="protein sequence ID" value="MBD7945701.1"/>
    <property type="molecule type" value="Genomic_DNA"/>
</dbReference>
<name>A0ABR8RD20_9BACI</name>
<dbReference type="Proteomes" id="UP000640786">
    <property type="component" value="Unassembled WGS sequence"/>
</dbReference>
<accession>A0ABR8RD20</accession>
<comment type="caution">
    <text evidence="2">The sequence shown here is derived from an EMBL/GenBank/DDBJ whole genome shotgun (WGS) entry which is preliminary data.</text>
</comment>
<evidence type="ECO:0000313" key="3">
    <source>
        <dbReference type="Proteomes" id="UP000640786"/>
    </source>
</evidence>
<organism evidence="2 3">
    <name type="scientific">Psychrobacillus faecigallinarum</name>
    <dbReference type="NCBI Taxonomy" id="2762235"/>
    <lineage>
        <taxon>Bacteria</taxon>
        <taxon>Bacillati</taxon>
        <taxon>Bacillota</taxon>
        <taxon>Bacilli</taxon>
        <taxon>Bacillales</taxon>
        <taxon>Bacillaceae</taxon>
        <taxon>Psychrobacillus</taxon>
    </lineage>
</organism>
<evidence type="ECO:0000313" key="2">
    <source>
        <dbReference type="EMBL" id="MBD7945701.1"/>
    </source>
</evidence>
<keyword evidence="1" id="KW-1133">Transmembrane helix</keyword>
<reference evidence="2 3" key="1">
    <citation type="submission" date="2020-08" db="EMBL/GenBank/DDBJ databases">
        <title>A Genomic Blueprint of the Chicken Gut Microbiome.</title>
        <authorList>
            <person name="Gilroy R."/>
            <person name="Ravi A."/>
            <person name="Getino M."/>
            <person name="Pursley I."/>
            <person name="Horton D.L."/>
            <person name="Alikhan N.-F."/>
            <person name="Baker D."/>
            <person name="Gharbi K."/>
            <person name="Hall N."/>
            <person name="Watson M."/>
            <person name="Adriaenssens E.M."/>
            <person name="Foster-Nyarko E."/>
            <person name="Jarju S."/>
            <person name="Secka A."/>
            <person name="Antonio M."/>
            <person name="Oren A."/>
            <person name="Chaudhuri R."/>
            <person name="La Ragione R.M."/>
            <person name="Hildebrand F."/>
            <person name="Pallen M.J."/>
        </authorList>
    </citation>
    <scope>NUCLEOTIDE SEQUENCE [LARGE SCALE GENOMIC DNA]</scope>
    <source>
        <strain evidence="2 3">Sa2BUA9</strain>
    </source>
</reference>
<sequence length="399" mass="46064">MDDKKLEVRLELLKDSYERLPTSLNTSHILKEIENPKSASQMISAQKKNINWQRVTAWIVSAAAILVFGLIGASFQVEKPSSIATQLENIDGEGKVQLADASQEFINRLKNNYSKEREKRREMLHLTEEEFSELPYIQQTDALYIRYTEESSFSLYYSVPSFSDSESLNIRYDELIHSLYLPSEMIQEVKSKGQKVSDEDTAEFFNAYSSKVKELREYFGKKDKMTDEQLAALKKENLFQSSEETKIKYKMNEEQLSVLKNILAPSFVGYNYILEKEPFTYGGELTYSLNDSVAILMHLDMLLGNSSDLYIDKSLLKLYYTEIFYAVVKGTKEKPVFISGAVNKEYQDIWKDIVSESNSSNIFILLNPIVNEFENSGWTNSDSWDALDYGDIDDSLRYW</sequence>
<keyword evidence="3" id="KW-1185">Reference proteome</keyword>
<gene>
    <name evidence="2" type="ORF">H9650_16450</name>
</gene>
<keyword evidence="1" id="KW-0472">Membrane</keyword>
<feature type="transmembrane region" description="Helical" evidence="1">
    <location>
        <begin position="55"/>
        <end position="75"/>
    </location>
</feature>
<proteinExistence type="predicted"/>
<dbReference type="RefSeq" id="WP_191697671.1">
    <property type="nucleotide sequence ID" value="NZ_JACSQO010000010.1"/>
</dbReference>
<evidence type="ECO:0008006" key="4">
    <source>
        <dbReference type="Google" id="ProtNLM"/>
    </source>
</evidence>
<evidence type="ECO:0000256" key="1">
    <source>
        <dbReference type="SAM" id="Phobius"/>
    </source>
</evidence>
<protein>
    <recommendedName>
        <fullName evidence="4">Anti-sigma factor</fullName>
    </recommendedName>
</protein>
<keyword evidence="1" id="KW-0812">Transmembrane</keyword>